<sequence>MKLATTLAVAIVLVDSVTEANGVCYSPWRTKEGFGWNTLQNDMNQLKPYFTSIRTYHAKFIDINAIDMAAAANLRIAVGVQMFDRNGIENEIQAVCEGYSRNSWAVEAVLVGNENVRNGDFGQYSVDELIYYIG</sequence>
<evidence type="ECO:0000313" key="15">
    <source>
        <dbReference type="EMBL" id="RQM11033.1"/>
    </source>
</evidence>
<evidence type="ECO:0000256" key="8">
    <source>
        <dbReference type="ARBA" id="ARBA00023277"/>
    </source>
</evidence>
<dbReference type="EMBL" id="QKXF01000488">
    <property type="protein sequence ID" value="RQM11033.1"/>
    <property type="molecule type" value="Genomic_DNA"/>
</dbReference>
<dbReference type="AlphaFoldDB" id="A0A3R7Y3D9"/>
<evidence type="ECO:0000256" key="4">
    <source>
        <dbReference type="ARBA" id="ARBA00022475"/>
    </source>
</evidence>
<comment type="subcellular location">
    <subcellularLocation>
        <location evidence="2">Cell membrane</location>
    </subcellularLocation>
</comment>
<evidence type="ECO:0000313" key="16">
    <source>
        <dbReference type="Proteomes" id="UP000286097"/>
    </source>
</evidence>
<evidence type="ECO:0000256" key="7">
    <source>
        <dbReference type="ARBA" id="ARBA00023180"/>
    </source>
</evidence>
<dbReference type="PANTHER" id="PTHR16631">
    <property type="entry name" value="GLUCAN 1,3-BETA-GLUCOSIDASE"/>
    <property type="match status" value="1"/>
</dbReference>
<keyword evidence="10" id="KW-0624">Polysaccharide degradation</keyword>
<dbReference type="InterPro" id="IPR017853">
    <property type="entry name" value="GH"/>
</dbReference>
<dbReference type="EC" id="3.2.1.39" evidence="3"/>
<keyword evidence="7" id="KW-0325">Glycoprotein</keyword>
<dbReference type="GO" id="GO:0071555">
    <property type="term" value="P:cell wall organization"/>
    <property type="evidence" value="ECO:0007669"/>
    <property type="project" value="UniProtKB-KW"/>
</dbReference>
<dbReference type="OrthoDB" id="77201at2759"/>
<evidence type="ECO:0000256" key="2">
    <source>
        <dbReference type="ARBA" id="ARBA00004236"/>
    </source>
</evidence>
<organism evidence="15 16">
    <name type="scientific">Peronospora effusa</name>
    <dbReference type="NCBI Taxonomy" id="542832"/>
    <lineage>
        <taxon>Eukaryota</taxon>
        <taxon>Sar</taxon>
        <taxon>Stramenopiles</taxon>
        <taxon>Oomycota</taxon>
        <taxon>Peronosporomycetes</taxon>
        <taxon>Peronosporales</taxon>
        <taxon>Peronosporaceae</taxon>
        <taxon>Peronospora</taxon>
    </lineage>
</organism>
<evidence type="ECO:0000256" key="11">
    <source>
        <dbReference type="ARBA" id="ARBA00037649"/>
    </source>
</evidence>
<keyword evidence="6" id="KW-0472">Membrane</keyword>
<evidence type="ECO:0000256" key="14">
    <source>
        <dbReference type="SAM" id="SignalP"/>
    </source>
</evidence>
<dbReference type="Proteomes" id="UP000286097">
    <property type="component" value="Unassembled WGS sequence"/>
</dbReference>
<dbReference type="VEuPathDB" id="FungiDB:DD237_008491"/>
<keyword evidence="8" id="KW-0119">Carbohydrate metabolism</keyword>
<dbReference type="InterPro" id="IPR050732">
    <property type="entry name" value="Beta-glucan_modifiers"/>
</dbReference>
<feature type="signal peptide" evidence="14">
    <location>
        <begin position="1"/>
        <end position="20"/>
    </location>
</feature>
<dbReference type="GO" id="GO:0005886">
    <property type="term" value="C:plasma membrane"/>
    <property type="evidence" value="ECO:0007669"/>
    <property type="project" value="UniProtKB-SubCell"/>
</dbReference>
<dbReference type="SUPFAM" id="SSF51445">
    <property type="entry name" value="(Trans)glycosidases"/>
    <property type="match status" value="1"/>
</dbReference>
<proteinExistence type="predicted"/>
<comment type="caution">
    <text evidence="15">The sequence shown here is derived from an EMBL/GenBank/DDBJ whole genome shotgun (WGS) entry which is preliminary data.</text>
</comment>
<comment type="function">
    <text evidence="11">Glucanases play a role in cell expansion during growth, in cell-cell fusion during mating, and in spore release during sporulation. This enzyme may be involved in beta-glucan degradation. Active on laminarin and lichenan.</text>
</comment>
<evidence type="ECO:0000256" key="5">
    <source>
        <dbReference type="ARBA" id="ARBA00022801"/>
    </source>
</evidence>
<dbReference type="GO" id="GO:0042973">
    <property type="term" value="F:glucan endo-1,3-beta-D-glucosidase activity"/>
    <property type="evidence" value="ECO:0007669"/>
    <property type="project" value="UniProtKB-EC"/>
</dbReference>
<evidence type="ECO:0000256" key="1">
    <source>
        <dbReference type="ARBA" id="ARBA00000382"/>
    </source>
</evidence>
<evidence type="ECO:0000256" key="12">
    <source>
        <dbReference type="ARBA" id="ARBA00042373"/>
    </source>
</evidence>
<keyword evidence="5" id="KW-0378">Hydrolase</keyword>
<feature type="chain" id="PRO_5018585562" description="glucan endo-1,3-beta-D-glucosidase" evidence="14">
    <location>
        <begin position="21"/>
        <end position="134"/>
    </location>
</feature>
<protein>
    <recommendedName>
        <fullName evidence="3">glucan endo-1,3-beta-D-glucosidase</fullName>
        <ecNumber evidence="3">3.2.1.39</ecNumber>
    </recommendedName>
    <alternativeName>
        <fullName evidence="13">Endo-1,3-beta-glucanase btgC</fullName>
    </alternativeName>
    <alternativeName>
        <fullName evidence="12">Laminarinase btgC</fullName>
    </alternativeName>
</protein>
<gene>
    <name evidence="15" type="ORF">DD237_008491</name>
</gene>
<reference evidence="15 16" key="1">
    <citation type="submission" date="2018-06" db="EMBL/GenBank/DDBJ databases">
        <title>Comparative genomics of downy mildews reveals potential adaptations to biotrophy.</title>
        <authorList>
            <person name="Fletcher K."/>
            <person name="Klosterman S.J."/>
            <person name="Derevnina L."/>
            <person name="Martin F."/>
            <person name="Koike S."/>
            <person name="Reyes Chin-Wo S."/>
            <person name="Mou B."/>
            <person name="Michelmore R."/>
        </authorList>
    </citation>
    <scope>NUCLEOTIDE SEQUENCE [LARGE SCALE GENOMIC DNA]</scope>
    <source>
        <strain evidence="15 16">R13</strain>
    </source>
</reference>
<evidence type="ECO:0000256" key="10">
    <source>
        <dbReference type="ARBA" id="ARBA00023326"/>
    </source>
</evidence>
<comment type="catalytic activity">
    <reaction evidence="1">
        <text>Hydrolysis of (1-&gt;3)-beta-D-glucosidic linkages in (1-&gt;3)-beta-D-glucans.</text>
        <dbReference type="EC" id="3.2.1.39"/>
    </reaction>
</comment>
<accession>A0A3R7Y3D9</accession>
<keyword evidence="9" id="KW-0961">Cell wall biogenesis/degradation</keyword>
<name>A0A3R7Y3D9_9STRA</name>
<evidence type="ECO:0000256" key="9">
    <source>
        <dbReference type="ARBA" id="ARBA00023316"/>
    </source>
</evidence>
<evidence type="ECO:0000256" key="3">
    <source>
        <dbReference type="ARBA" id="ARBA00012780"/>
    </source>
</evidence>
<evidence type="ECO:0000256" key="13">
    <source>
        <dbReference type="ARBA" id="ARBA00043078"/>
    </source>
</evidence>
<keyword evidence="4" id="KW-1003">Cell membrane</keyword>
<dbReference type="PANTHER" id="PTHR16631:SF17">
    <property type="entry name" value="GLUCAN ENDO-1,3-BETA-GLUCOSIDASE BTGC"/>
    <property type="match status" value="1"/>
</dbReference>
<keyword evidence="14" id="KW-0732">Signal</keyword>
<dbReference type="GO" id="GO:0000272">
    <property type="term" value="P:polysaccharide catabolic process"/>
    <property type="evidence" value="ECO:0007669"/>
    <property type="project" value="UniProtKB-KW"/>
</dbReference>
<evidence type="ECO:0000256" key="6">
    <source>
        <dbReference type="ARBA" id="ARBA00023136"/>
    </source>
</evidence>